<evidence type="ECO:0000313" key="8">
    <source>
        <dbReference type="Proteomes" id="UP000553632"/>
    </source>
</evidence>
<evidence type="ECO:0000256" key="1">
    <source>
        <dbReference type="ARBA" id="ARBA00022723"/>
    </source>
</evidence>
<protein>
    <recommendedName>
        <fullName evidence="6">C3H1-type domain-containing protein</fullName>
    </recommendedName>
</protein>
<feature type="non-terminal residue" evidence="7">
    <location>
        <position position="102"/>
    </location>
</feature>
<reference evidence="7 8" key="1">
    <citation type="submission" date="2020-04" db="EMBL/GenBank/DDBJ databases">
        <title>Perkinsus olseni comparative genomics.</title>
        <authorList>
            <person name="Bogema D.R."/>
        </authorList>
    </citation>
    <scope>NUCLEOTIDE SEQUENCE [LARGE SCALE GENOMIC DNA]</scope>
    <source>
        <strain evidence="7 8">ATCC PRA-207</strain>
    </source>
</reference>
<dbReference type="SUPFAM" id="SSF90229">
    <property type="entry name" value="CCCH zinc finger"/>
    <property type="match status" value="1"/>
</dbReference>
<feature type="region of interest" description="Disordered" evidence="5">
    <location>
        <begin position="82"/>
        <end position="102"/>
    </location>
</feature>
<dbReference type="AlphaFoldDB" id="A0A7J6TDA7"/>
<dbReference type="Gene3D" id="4.10.1000.10">
    <property type="entry name" value="Zinc finger, CCCH-type"/>
    <property type="match status" value="1"/>
</dbReference>
<evidence type="ECO:0000259" key="6">
    <source>
        <dbReference type="PROSITE" id="PS50103"/>
    </source>
</evidence>
<evidence type="ECO:0000313" key="7">
    <source>
        <dbReference type="EMBL" id="KAF4743249.1"/>
    </source>
</evidence>
<keyword evidence="3 4" id="KW-0862">Zinc</keyword>
<accession>A0A7J6TDA7</accession>
<dbReference type="InterPro" id="IPR036855">
    <property type="entry name" value="Znf_CCCH_sf"/>
</dbReference>
<gene>
    <name evidence="7" type="ORF">FOZ63_013659</name>
</gene>
<name>A0A7J6TDA7_PEROL</name>
<feature type="compositionally biased region" description="Basic residues" evidence="5">
    <location>
        <begin position="91"/>
        <end position="102"/>
    </location>
</feature>
<keyword evidence="2 4" id="KW-0863">Zinc-finger</keyword>
<feature type="zinc finger region" description="C3H1-type" evidence="4">
    <location>
        <begin position="45"/>
        <end position="73"/>
    </location>
</feature>
<evidence type="ECO:0000256" key="5">
    <source>
        <dbReference type="SAM" id="MobiDB-lite"/>
    </source>
</evidence>
<organism evidence="7 8">
    <name type="scientific">Perkinsus olseni</name>
    <name type="common">Perkinsus atlanticus</name>
    <dbReference type="NCBI Taxonomy" id="32597"/>
    <lineage>
        <taxon>Eukaryota</taxon>
        <taxon>Sar</taxon>
        <taxon>Alveolata</taxon>
        <taxon>Perkinsozoa</taxon>
        <taxon>Perkinsea</taxon>
        <taxon>Perkinsida</taxon>
        <taxon>Perkinsidae</taxon>
        <taxon>Perkinsus</taxon>
    </lineage>
</organism>
<sequence length="102" mass="11691">EEAGGVLPVVLLPLKGSSSGGKRNSCLYWNNESKFALLNTALFHFVEAPVCKHWKFHGRCLYKEKCFFSHPQEVLEEYNRKQAEIEENGGRKRNRGPGKRNK</sequence>
<proteinExistence type="predicted"/>
<keyword evidence="8" id="KW-1185">Reference proteome</keyword>
<dbReference type="GO" id="GO:0008270">
    <property type="term" value="F:zinc ion binding"/>
    <property type="evidence" value="ECO:0007669"/>
    <property type="project" value="UniProtKB-KW"/>
</dbReference>
<comment type="caution">
    <text evidence="7">The sequence shown here is derived from an EMBL/GenBank/DDBJ whole genome shotgun (WGS) entry which is preliminary data.</text>
</comment>
<dbReference type="PROSITE" id="PS50103">
    <property type="entry name" value="ZF_C3H1"/>
    <property type="match status" value="1"/>
</dbReference>
<dbReference type="EMBL" id="JABANO010011575">
    <property type="protein sequence ID" value="KAF4743249.1"/>
    <property type="molecule type" value="Genomic_DNA"/>
</dbReference>
<dbReference type="InterPro" id="IPR000571">
    <property type="entry name" value="Znf_CCCH"/>
</dbReference>
<dbReference type="Proteomes" id="UP000553632">
    <property type="component" value="Unassembled WGS sequence"/>
</dbReference>
<feature type="non-terminal residue" evidence="7">
    <location>
        <position position="1"/>
    </location>
</feature>
<evidence type="ECO:0000256" key="3">
    <source>
        <dbReference type="ARBA" id="ARBA00022833"/>
    </source>
</evidence>
<feature type="domain" description="C3H1-type" evidence="6">
    <location>
        <begin position="45"/>
        <end position="73"/>
    </location>
</feature>
<evidence type="ECO:0000256" key="2">
    <source>
        <dbReference type="ARBA" id="ARBA00022771"/>
    </source>
</evidence>
<evidence type="ECO:0000256" key="4">
    <source>
        <dbReference type="PROSITE-ProRule" id="PRU00723"/>
    </source>
</evidence>
<keyword evidence="1 4" id="KW-0479">Metal-binding</keyword>